<dbReference type="GO" id="GO:0004252">
    <property type="term" value="F:serine-type endopeptidase activity"/>
    <property type="evidence" value="ECO:0007669"/>
    <property type="project" value="InterPro"/>
</dbReference>
<evidence type="ECO:0000313" key="7">
    <source>
        <dbReference type="Proteomes" id="UP000251144"/>
    </source>
</evidence>
<evidence type="ECO:0000256" key="3">
    <source>
        <dbReference type="ARBA" id="ARBA00022801"/>
    </source>
</evidence>
<name>A0A329TPD6_9FIRM</name>
<evidence type="ECO:0000313" key="6">
    <source>
        <dbReference type="EMBL" id="RAW50678.1"/>
    </source>
</evidence>
<dbReference type="InterPro" id="IPR000209">
    <property type="entry name" value="Peptidase_S8/S53_dom"/>
</dbReference>
<dbReference type="Pfam" id="PF00082">
    <property type="entry name" value="Peptidase_S8"/>
    <property type="match status" value="1"/>
</dbReference>
<dbReference type="GO" id="GO:0006508">
    <property type="term" value="P:proteolysis"/>
    <property type="evidence" value="ECO:0007669"/>
    <property type="project" value="UniProtKB-KW"/>
</dbReference>
<evidence type="ECO:0000256" key="4">
    <source>
        <dbReference type="ARBA" id="ARBA00022825"/>
    </source>
</evidence>
<dbReference type="PRINTS" id="PR00723">
    <property type="entry name" value="SUBTILISIN"/>
</dbReference>
<protein>
    <submittedName>
        <fullName evidence="6">Serine protease</fullName>
    </submittedName>
</protein>
<dbReference type="SUPFAM" id="SSF52743">
    <property type="entry name" value="Subtilisin-like"/>
    <property type="match status" value="1"/>
</dbReference>
<keyword evidence="4" id="KW-0720">Serine protease</keyword>
<dbReference type="InterPro" id="IPR034074">
    <property type="entry name" value="Y4bN_pept_dom"/>
</dbReference>
<dbReference type="PANTHER" id="PTHR43806">
    <property type="entry name" value="PEPTIDASE S8"/>
    <property type="match status" value="1"/>
</dbReference>
<dbReference type="CDD" id="cd04847">
    <property type="entry name" value="Peptidases_S8_Subtilisin_like_2"/>
    <property type="match status" value="1"/>
</dbReference>
<dbReference type="PROSITE" id="PS00136">
    <property type="entry name" value="SUBTILASE_ASP"/>
    <property type="match status" value="1"/>
</dbReference>
<dbReference type="Gene3D" id="3.40.50.200">
    <property type="entry name" value="Peptidase S8/S53 domain"/>
    <property type="match status" value="1"/>
</dbReference>
<gene>
    <name evidence="6" type="ORF">C4N26_13825</name>
</gene>
<feature type="domain" description="Peptidase S8/S53" evidence="5">
    <location>
        <begin position="279"/>
        <end position="614"/>
    </location>
</feature>
<keyword evidence="3" id="KW-0378">Hydrolase</keyword>
<dbReference type="InterPro" id="IPR036852">
    <property type="entry name" value="Peptidase_S8/S53_dom_sf"/>
</dbReference>
<dbReference type="InterPro" id="IPR023827">
    <property type="entry name" value="Peptidase_S8_Asp-AS"/>
</dbReference>
<dbReference type="EMBL" id="PRLB01000019">
    <property type="protein sequence ID" value="RAW50678.1"/>
    <property type="molecule type" value="Genomic_DNA"/>
</dbReference>
<dbReference type="PANTHER" id="PTHR43806:SF11">
    <property type="entry name" value="CEREVISIN-RELATED"/>
    <property type="match status" value="1"/>
</dbReference>
<dbReference type="AlphaFoldDB" id="A0A329TPD6"/>
<comment type="caution">
    <text evidence="6">The sequence shown here is derived from an EMBL/GenBank/DDBJ whole genome shotgun (WGS) entry which is preliminary data.</text>
</comment>
<accession>A0A329TPD6</accession>
<evidence type="ECO:0000259" key="5">
    <source>
        <dbReference type="Pfam" id="PF00082"/>
    </source>
</evidence>
<dbReference type="InterPro" id="IPR050131">
    <property type="entry name" value="Peptidase_S8_subtilisin-like"/>
</dbReference>
<reference evidence="6 7" key="1">
    <citation type="submission" date="2018-02" db="EMBL/GenBank/DDBJ databases">
        <title>Complete genome sequencing of Faecalibacterium prausnitzii strains isolated from the human gut.</title>
        <authorList>
            <person name="Fitzgerald B.C."/>
            <person name="Shkoporov A.N."/>
            <person name="Ross P.R."/>
            <person name="Hill C."/>
        </authorList>
    </citation>
    <scope>NUCLEOTIDE SEQUENCE [LARGE SCALE GENOMIC DNA]</scope>
    <source>
        <strain evidence="6 7">APC942/32-1</strain>
    </source>
</reference>
<evidence type="ECO:0000256" key="2">
    <source>
        <dbReference type="ARBA" id="ARBA00022670"/>
    </source>
</evidence>
<keyword evidence="2 6" id="KW-0645">Protease</keyword>
<comment type="similarity">
    <text evidence="1">Belongs to the peptidase S8 family.</text>
</comment>
<evidence type="ECO:0000256" key="1">
    <source>
        <dbReference type="ARBA" id="ARBA00011073"/>
    </source>
</evidence>
<organism evidence="6 7">
    <name type="scientific">Faecalibacterium prausnitzii</name>
    <dbReference type="NCBI Taxonomy" id="853"/>
    <lineage>
        <taxon>Bacteria</taxon>
        <taxon>Bacillati</taxon>
        <taxon>Bacillota</taxon>
        <taxon>Clostridia</taxon>
        <taxon>Eubacteriales</taxon>
        <taxon>Oscillospiraceae</taxon>
        <taxon>Faecalibacterium</taxon>
    </lineage>
</organism>
<dbReference type="Proteomes" id="UP000251144">
    <property type="component" value="Unassembled WGS sequence"/>
</dbReference>
<proteinExistence type="inferred from homology"/>
<dbReference type="InterPro" id="IPR015500">
    <property type="entry name" value="Peptidase_S8_subtilisin-rel"/>
</dbReference>
<sequence length="830" mass="92793">MPVEKRNIFLHETQHALPYISKRKRSGASFPCRENPKAHAAFILQKLEACRQQDYDQKQVAAFRHKEGIYLEFSGAAGYDLLTKSFDNYSSGIRLLNVREDGQDDEKIVRATVYVPAEKTTYFLDKIQSYSESLDTLEAGQNPKNDSLVRSIEDVKLALLEAFWVGKVEDIPSDVPAWCEIWLRYEKSDHAAAEQDLSTCCEEFGIELNSKCIVFPERVVRLVRGTRTQLSMLLEGCNYLAEIRRAQEPTSFFDELTGSEQKEWVNDLLSRTEFHPSSASVCILDTGIMYSHPLLQPAIDENNVQAVNDQWGKNDHNGHGTEMAGVALYYDLKDKLSTSDTVDVYHHLESVKILPPHGENDPDLYGAVTGQAVSLAEISNPNANRSICMAVTSSQYNTNDGSPTSWSAAVDNISSGVGEEDAKRLFFISAGNVDPSEMHDSGYPNANEVHVVESPGQAWNALTVGAYTKDVCVDDENYRSFTPVADNGQLSPYSATSLMFSKKWPIKPEILLNGGNMVTNGTDYDSCADLSLLTTGKNHLVRPFSTIWATSAATAQAAYMAAQIFAEYPDAWPETVRALLVHSARWTPQMEQQFCTDTRKSSGRRHLLRTCGYGVPDLERAIQCVDNSVNLIIQEEMQPYEKANGVPQMKEMHLHQIPWPSEVLQSLGTVEVEMRVTLSYFVEPGPGEKGWKDRYRYPSCGLRFDVINSNETIEDFKKRVNVKMRGDDKADSGDGSSGSERWFLGSDNRDVGSIHSDFIKATAAELSQAKYLAVYPVVGWWRERSYLGKVESKIRYSLIVSISTPDVSVDLYTPIVAQINNPIEVEIPTE</sequence>
<dbReference type="RefSeq" id="WP_158401764.1">
    <property type="nucleotide sequence ID" value="NZ_PRLB01000019.1"/>
</dbReference>
<dbReference type="OrthoDB" id="9759014at2"/>